<keyword evidence="2" id="KW-0732">Signal</keyword>
<dbReference type="GO" id="GO:0009446">
    <property type="term" value="P:putrescine biosynthetic process"/>
    <property type="evidence" value="ECO:0007669"/>
    <property type="project" value="InterPro"/>
</dbReference>
<dbReference type="InterPro" id="IPR007466">
    <property type="entry name" value="Peptidyl-Arg-deiminase_porph"/>
</dbReference>
<dbReference type="Pfam" id="PF04371">
    <property type="entry name" value="PAD_porph"/>
    <property type="match status" value="1"/>
</dbReference>
<reference evidence="3 4" key="1">
    <citation type="submission" date="2019-04" db="EMBL/GenBank/DDBJ databases">
        <authorList>
            <person name="Li Y."/>
            <person name="Wang J."/>
        </authorList>
    </citation>
    <scope>NUCLEOTIDE SEQUENCE [LARGE SCALE GENOMIC DNA]</scope>
    <source>
        <strain evidence="3 4">DSM 14668</strain>
    </source>
</reference>
<dbReference type="RefSeq" id="WP_136931260.1">
    <property type="nucleotide sequence ID" value="NZ_SSMQ01000024.1"/>
</dbReference>
<feature type="chain" id="PRO_5020672026" evidence="2">
    <location>
        <begin position="23"/>
        <end position="426"/>
    </location>
</feature>
<accession>A0A4U1J995</accession>
<dbReference type="PANTHER" id="PTHR31377">
    <property type="entry name" value="AGMATINE DEIMINASE-RELATED"/>
    <property type="match status" value="1"/>
</dbReference>
<dbReference type="SUPFAM" id="SSF55909">
    <property type="entry name" value="Pentein"/>
    <property type="match status" value="1"/>
</dbReference>
<name>A0A4U1J995_9BACT</name>
<feature type="signal peptide" evidence="2">
    <location>
        <begin position="1"/>
        <end position="22"/>
    </location>
</feature>
<comment type="caution">
    <text evidence="3">The sequence shown here is derived from an EMBL/GenBank/DDBJ whole genome shotgun (WGS) entry which is preliminary data.</text>
</comment>
<evidence type="ECO:0000256" key="1">
    <source>
        <dbReference type="ARBA" id="ARBA00022801"/>
    </source>
</evidence>
<evidence type="ECO:0000256" key="2">
    <source>
        <dbReference type="SAM" id="SignalP"/>
    </source>
</evidence>
<proteinExistence type="predicted"/>
<dbReference type="PROSITE" id="PS51257">
    <property type="entry name" value="PROKAR_LIPOPROTEIN"/>
    <property type="match status" value="1"/>
</dbReference>
<dbReference type="GO" id="GO:0047632">
    <property type="term" value="F:agmatine deiminase activity"/>
    <property type="evidence" value="ECO:0007669"/>
    <property type="project" value="TreeGrafter"/>
</dbReference>
<dbReference type="PANTHER" id="PTHR31377:SF0">
    <property type="entry name" value="AGMATINE DEIMINASE-RELATED"/>
    <property type="match status" value="1"/>
</dbReference>
<dbReference type="OrthoDB" id="9808013at2"/>
<dbReference type="Proteomes" id="UP000309215">
    <property type="component" value="Unassembled WGS sequence"/>
</dbReference>
<evidence type="ECO:0000313" key="3">
    <source>
        <dbReference type="EMBL" id="TKD04535.1"/>
    </source>
</evidence>
<dbReference type="EMBL" id="SSMQ01000024">
    <property type="protein sequence ID" value="TKD04535.1"/>
    <property type="molecule type" value="Genomic_DNA"/>
</dbReference>
<gene>
    <name evidence="3" type="ORF">E8A74_23300</name>
</gene>
<keyword evidence="1" id="KW-0378">Hydrolase</keyword>
<dbReference type="AlphaFoldDB" id="A0A4U1J995"/>
<dbReference type="GO" id="GO:0004668">
    <property type="term" value="F:protein-arginine deiminase activity"/>
    <property type="evidence" value="ECO:0007669"/>
    <property type="project" value="InterPro"/>
</dbReference>
<organism evidence="3 4">
    <name type="scientific">Polyangium fumosum</name>
    <dbReference type="NCBI Taxonomy" id="889272"/>
    <lineage>
        <taxon>Bacteria</taxon>
        <taxon>Pseudomonadati</taxon>
        <taxon>Myxococcota</taxon>
        <taxon>Polyangia</taxon>
        <taxon>Polyangiales</taxon>
        <taxon>Polyangiaceae</taxon>
        <taxon>Polyangium</taxon>
    </lineage>
</organism>
<evidence type="ECO:0000313" key="4">
    <source>
        <dbReference type="Proteomes" id="UP000309215"/>
    </source>
</evidence>
<sequence>MRRMALALLGFVIAACTTPPGAAVPQAEPGTTYSFPAEFEPHTSIWLAWPTYENKAGHPTERVVEDIVRALHGHVSVDLLAQDEAEAGVIRERLAQDAVPSDHVRIHAMPHADIWLRDMGPIFVKTSGGGRAVVDYAYNAWGYPGFDRSSPMGLMEDAVDRNVAALRGLPVVRSSMSSEGGNRESNGAGTFMLTEQVERQRNPGMSRAQIEAEFRRTLGAKAFVWLPQGIAEDDATWEGPLPGGIYTPLTPGGHIDEYARFADAHTILLGEVTEEEARADVIHAMTRERLERARAAIEASVDQDGRPFRIVRVPMPEPLYDTLGPGDGVYESLKRMQYTSGVPFPKGSPVRIIVSTSYLNFLVTNGVVLVQVYSKEGRPSRVKEKDAAAQRILGEVFPGRKIVPIDAEAVNLGGGGIHCITQQEPR</sequence>
<keyword evidence="4" id="KW-1185">Reference proteome</keyword>
<protein>
    <submittedName>
        <fullName evidence="3">Agmatine deiminase family protein</fullName>
    </submittedName>
</protein>
<dbReference type="Gene3D" id="3.75.10.10">
    <property type="entry name" value="L-arginine/glycine Amidinotransferase, Chain A"/>
    <property type="match status" value="1"/>
</dbReference>